<keyword evidence="3" id="KW-1185">Reference proteome</keyword>
<keyword evidence="1" id="KW-0472">Membrane</keyword>
<protein>
    <recommendedName>
        <fullName evidence="4">Multi antimicrobial extrusion protein MatE</fullName>
    </recommendedName>
</protein>
<dbReference type="RefSeq" id="WP_095653485.1">
    <property type="nucleotide sequence ID" value="NZ_NPOA01000001.1"/>
</dbReference>
<organism evidence="2 3">
    <name type="scientific">Virgibacillus profundi</name>
    <dbReference type="NCBI Taxonomy" id="2024555"/>
    <lineage>
        <taxon>Bacteria</taxon>
        <taxon>Bacillati</taxon>
        <taxon>Bacillota</taxon>
        <taxon>Bacilli</taxon>
        <taxon>Bacillales</taxon>
        <taxon>Bacillaceae</taxon>
        <taxon>Virgibacillus</taxon>
    </lineage>
</organism>
<feature type="transmembrane region" description="Helical" evidence="1">
    <location>
        <begin position="259"/>
        <end position="280"/>
    </location>
</feature>
<dbReference type="OrthoDB" id="2768901at2"/>
<feature type="transmembrane region" description="Helical" evidence="1">
    <location>
        <begin position="183"/>
        <end position="205"/>
    </location>
</feature>
<feature type="transmembrane region" description="Helical" evidence="1">
    <location>
        <begin position="12"/>
        <end position="33"/>
    </location>
</feature>
<reference evidence="2 3" key="1">
    <citation type="submission" date="2017-08" db="EMBL/GenBank/DDBJ databases">
        <title>Virgibacillus indicus sp. nov. and Virgibacillus profoundi sp. nov, two moderately halophilic bacteria isolated from marine sediment by using the Microfluidic Streak Plate.</title>
        <authorList>
            <person name="Xu B."/>
            <person name="Hu B."/>
            <person name="Wang J."/>
            <person name="Zhu Y."/>
            <person name="Huang L."/>
            <person name="Du W."/>
            <person name="Huang Y."/>
        </authorList>
    </citation>
    <scope>NUCLEOTIDE SEQUENCE [LARGE SCALE GENOMIC DNA]</scope>
    <source>
        <strain evidence="2 3">IO3-P3-H5</strain>
    </source>
</reference>
<feature type="transmembrane region" description="Helical" evidence="1">
    <location>
        <begin position="378"/>
        <end position="398"/>
    </location>
</feature>
<dbReference type="Proteomes" id="UP000218887">
    <property type="component" value="Unassembled WGS sequence"/>
</dbReference>
<feature type="transmembrane region" description="Helical" evidence="1">
    <location>
        <begin position="301"/>
        <end position="330"/>
    </location>
</feature>
<evidence type="ECO:0000313" key="3">
    <source>
        <dbReference type="Proteomes" id="UP000218887"/>
    </source>
</evidence>
<gene>
    <name evidence="2" type="ORF">CIL05_00190</name>
</gene>
<accession>A0A2A2IIM6</accession>
<name>A0A2A2IIM6_9BACI</name>
<evidence type="ECO:0008006" key="4">
    <source>
        <dbReference type="Google" id="ProtNLM"/>
    </source>
</evidence>
<feature type="transmembrane region" description="Helical" evidence="1">
    <location>
        <begin position="125"/>
        <end position="146"/>
    </location>
</feature>
<feature type="transmembrane region" description="Helical" evidence="1">
    <location>
        <begin position="336"/>
        <end position="357"/>
    </location>
</feature>
<comment type="caution">
    <text evidence="2">The sequence shown here is derived from an EMBL/GenBank/DDBJ whole genome shotgun (WGS) entry which is preliminary data.</text>
</comment>
<feature type="transmembrane region" description="Helical" evidence="1">
    <location>
        <begin position="231"/>
        <end position="253"/>
    </location>
</feature>
<feature type="transmembrane region" description="Helical" evidence="1">
    <location>
        <begin position="87"/>
        <end position="105"/>
    </location>
</feature>
<sequence length="442" mass="49249">MDSTGRLTYKKLTAFFIPLGVAASLTSVTHVIINGTLSRGENGAFIVACFAVAMSVFGIIERPMIVFRQASSALVSGQKSFKLLKNFFIYILIIVLGISLILGYTPIGNWVYTNLFNATDDMVTAISYTFRVITFVIIFSGIRGIYQGVIINQLETKWLTIGVVARLVAMFIISYLLVTFDLITSAAGGAIFLVGMIVECLVSVYKGRLLIKDSKVETGHGQLKKADISRFYFPLVAYFLMQTILIPVIYILLAKSADIELSIASFALAFSITQMILGFFMYTHQLLLQFHGQNTRKVVKFVIMISIIPSLLLCVLCYTPIGMVFMTSIMGAEDSLSIATIAVLKFFIIKTLVFPWVDFLNGFLMLKRQTNKMLFAQIGNLIVVIITLLGLVHFYPALNGVNGSIAASLGELAGIVIVSIIVYRMSDMYKKKRYKRFRERRR</sequence>
<keyword evidence="1" id="KW-0812">Transmembrane</keyword>
<feature type="transmembrane region" description="Helical" evidence="1">
    <location>
        <begin position="158"/>
        <end position="177"/>
    </location>
</feature>
<feature type="transmembrane region" description="Helical" evidence="1">
    <location>
        <begin position="404"/>
        <end position="423"/>
    </location>
</feature>
<dbReference type="AlphaFoldDB" id="A0A2A2IIM6"/>
<keyword evidence="1" id="KW-1133">Transmembrane helix</keyword>
<evidence type="ECO:0000313" key="2">
    <source>
        <dbReference type="EMBL" id="PAV31114.1"/>
    </source>
</evidence>
<proteinExistence type="predicted"/>
<feature type="transmembrane region" description="Helical" evidence="1">
    <location>
        <begin position="45"/>
        <end position="67"/>
    </location>
</feature>
<dbReference type="EMBL" id="NPOA01000001">
    <property type="protein sequence ID" value="PAV31114.1"/>
    <property type="molecule type" value="Genomic_DNA"/>
</dbReference>
<evidence type="ECO:0000256" key="1">
    <source>
        <dbReference type="SAM" id="Phobius"/>
    </source>
</evidence>